<protein>
    <submittedName>
        <fullName evidence="2">Uncharacterized protein</fullName>
    </submittedName>
</protein>
<dbReference type="SUPFAM" id="SSF57924">
    <property type="entry name" value="Inhibitor of apoptosis (IAP) repeat"/>
    <property type="match status" value="5"/>
</dbReference>
<feature type="compositionally biased region" description="Acidic residues" evidence="1">
    <location>
        <begin position="449"/>
        <end position="463"/>
    </location>
</feature>
<dbReference type="InterPro" id="IPR050784">
    <property type="entry name" value="IAP"/>
</dbReference>
<dbReference type="Gene3D" id="1.10.1170.10">
    <property type="entry name" value="Inhibitor Of Apoptosis Protein (2mihbC-IAP-1), Chain A"/>
    <property type="match status" value="5"/>
</dbReference>
<gene>
    <name evidence="2" type="ORF">HERILL_LOCUS5295</name>
</gene>
<name>A0A7R8YS64_HERIL</name>
<reference evidence="2 3" key="1">
    <citation type="submission" date="2020-11" db="EMBL/GenBank/DDBJ databases">
        <authorList>
            <person name="Wallbank WR R."/>
            <person name="Pardo Diaz C."/>
            <person name="Kozak K."/>
            <person name="Martin S."/>
            <person name="Jiggins C."/>
            <person name="Moest M."/>
            <person name="Warren A I."/>
            <person name="Generalovic N T."/>
            <person name="Byers J.R.P. K."/>
            <person name="Montejo-Kovacevich G."/>
            <person name="Yen C E."/>
        </authorList>
    </citation>
    <scope>NUCLEOTIDE SEQUENCE [LARGE SCALE GENOMIC DNA]</scope>
</reference>
<dbReference type="GO" id="GO:0005737">
    <property type="term" value="C:cytoplasm"/>
    <property type="evidence" value="ECO:0007669"/>
    <property type="project" value="TreeGrafter"/>
</dbReference>
<dbReference type="CDD" id="cd00022">
    <property type="entry name" value="BIR"/>
    <property type="match status" value="1"/>
</dbReference>
<dbReference type="InterPro" id="IPR001370">
    <property type="entry name" value="BIR_rpt"/>
</dbReference>
<dbReference type="SMART" id="SM00238">
    <property type="entry name" value="BIR"/>
    <property type="match status" value="5"/>
</dbReference>
<dbReference type="Pfam" id="PF00653">
    <property type="entry name" value="BIR"/>
    <property type="match status" value="5"/>
</dbReference>
<dbReference type="OrthoDB" id="5855668at2759"/>
<dbReference type="PROSITE" id="PS50143">
    <property type="entry name" value="BIR_REPEAT_2"/>
    <property type="match status" value="5"/>
</dbReference>
<evidence type="ECO:0000313" key="2">
    <source>
        <dbReference type="EMBL" id="CAD7082245.1"/>
    </source>
</evidence>
<dbReference type="InParanoid" id="A0A7R8YS64"/>
<keyword evidence="3" id="KW-1185">Reference proteome</keyword>
<evidence type="ECO:0000256" key="1">
    <source>
        <dbReference type="SAM" id="MobiDB-lite"/>
    </source>
</evidence>
<dbReference type="EMBL" id="LR899010">
    <property type="protein sequence ID" value="CAD7082245.1"/>
    <property type="molecule type" value="Genomic_DNA"/>
</dbReference>
<accession>A0A7R8YS64</accession>
<feature type="region of interest" description="Disordered" evidence="1">
    <location>
        <begin position="439"/>
        <end position="463"/>
    </location>
</feature>
<dbReference type="GO" id="GO:0005634">
    <property type="term" value="C:nucleus"/>
    <property type="evidence" value="ECO:0007669"/>
    <property type="project" value="TreeGrafter"/>
</dbReference>
<dbReference type="PANTHER" id="PTHR10044">
    <property type="entry name" value="INHIBITOR OF APOPTOSIS"/>
    <property type="match status" value="1"/>
</dbReference>
<dbReference type="AlphaFoldDB" id="A0A7R8YS64"/>
<dbReference type="Proteomes" id="UP000594454">
    <property type="component" value="Chromosome 2"/>
</dbReference>
<sequence>MAISSKGVFHALETFKNAPKHIKCNSERFVAAGFQYSGNNNEVHCETCETTVNVSDGNIDPWDSHQSASPNCVYLKLIANYTPKQSPPSEDEKKSNLTASLSSIAKSYDNAPLALKAVAPGLTLSGFYYTGQGDQIKCCSCEETYESFPQDVDPWEWHLKSKPDCEYVQLVQKYALFDYPGGQNLFAKVASYEKSPEVLKKKCGQYAMAGFFYTGYSDHVHCRSCNSKLSQIAEDTDPWREHIKLKPDCKYMQVVQKYGIMEAMCQQDLSANLESYEKAPIVLKKTAWRYAMSGFVYTGFSDQVFCRCCGTTLSEWTELDDPWQKHITNAPDCKYVEILEKHKLMDLTDQDLFTKITSFESAPRNLWRIRAELAMAGFSYTGKGDNVKCYSCWLNRSNWTDEMNPWEKHLENSPNCKYVKLLQKHSSLLENVQNYEDADNWEGKKEVEDEKEDEQEDDEDLCM</sequence>
<organism evidence="2 3">
    <name type="scientific">Hermetia illucens</name>
    <name type="common">Black soldier fly</name>
    <dbReference type="NCBI Taxonomy" id="343691"/>
    <lineage>
        <taxon>Eukaryota</taxon>
        <taxon>Metazoa</taxon>
        <taxon>Ecdysozoa</taxon>
        <taxon>Arthropoda</taxon>
        <taxon>Hexapoda</taxon>
        <taxon>Insecta</taxon>
        <taxon>Pterygota</taxon>
        <taxon>Neoptera</taxon>
        <taxon>Endopterygota</taxon>
        <taxon>Diptera</taxon>
        <taxon>Brachycera</taxon>
        <taxon>Stratiomyomorpha</taxon>
        <taxon>Stratiomyidae</taxon>
        <taxon>Hermetiinae</taxon>
        <taxon>Hermetia</taxon>
    </lineage>
</organism>
<evidence type="ECO:0000313" key="3">
    <source>
        <dbReference type="Proteomes" id="UP000594454"/>
    </source>
</evidence>
<proteinExistence type="predicted"/>
<dbReference type="PANTHER" id="PTHR10044:SF139">
    <property type="entry name" value="DEATH-ASSOCIATED INHIBITOR OF APOPTOSIS 2"/>
    <property type="match status" value="1"/>
</dbReference>